<evidence type="ECO:0000256" key="1">
    <source>
        <dbReference type="SAM" id="MobiDB-lite"/>
    </source>
</evidence>
<feature type="compositionally biased region" description="Basic residues" evidence="1">
    <location>
        <begin position="408"/>
        <end position="430"/>
    </location>
</feature>
<dbReference type="EMBL" id="CABVPP010000089">
    <property type="protein sequence ID" value="VWC31527.1"/>
    <property type="molecule type" value="Genomic_DNA"/>
</dbReference>
<accession>A0A6P2R9R1</accession>
<reference evidence="2 3" key="1">
    <citation type="submission" date="2019-09" db="EMBL/GenBank/DDBJ databases">
        <authorList>
            <person name="Depoorter E."/>
        </authorList>
    </citation>
    <scope>NUCLEOTIDE SEQUENCE [LARGE SCALE GENOMIC DNA]</scope>
    <source>
        <strain evidence="2">LMG 26883</strain>
    </source>
</reference>
<dbReference type="AlphaFoldDB" id="A0A6P2R9R1"/>
<proteinExistence type="predicted"/>
<organism evidence="2 3">
    <name type="scientific">Burkholderia pseudomultivorans</name>
    <dbReference type="NCBI Taxonomy" id="1207504"/>
    <lineage>
        <taxon>Bacteria</taxon>
        <taxon>Pseudomonadati</taxon>
        <taxon>Pseudomonadota</taxon>
        <taxon>Betaproteobacteria</taxon>
        <taxon>Burkholderiales</taxon>
        <taxon>Burkholderiaceae</taxon>
        <taxon>Burkholderia</taxon>
        <taxon>Burkholderia cepacia complex</taxon>
    </lineage>
</organism>
<feature type="compositionally biased region" description="Basic residues" evidence="1">
    <location>
        <begin position="294"/>
        <end position="306"/>
    </location>
</feature>
<dbReference type="Proteomes" id="UP000494162">
    <property type="component" value="Unassembled WGS sequence"/>
</dbReference>
<name>A0A6P2R9R1_9BURK</name>
<feature type="region of interest" description="Disordered" evidence="1">
    <location>
        <begin position="290"/>
        <end position="360"/>
    </location>
</feature>
<feature type="region of interest" description="Disordered" evidence="1">
    <location>
        <begin position="408"/>
        <end position="443"/>
    </location>
</feature>
<gene>
    <name evidence="2" type="ORF">BPS26883_06439</name>
</gene>
<evidence type="ECO:0000313" key="3">
    <source>
        <dbReference type="Proteomes" id="UP000494162"/>
    </source>
</evidence>
<evidence type="ECO:0000313" key="2">
    <source>
        <dbReference type="EMBL" id="VWC31527.1"/>
    </source>
</evidence>
<sequence>MARLAQRRQRIARMPVRGDDVAAFVERDQPLGLRLDVVTVRMPEQYPVLRGAVHEIAVLDQRRALSHELIDEALAVAAVGRLHGRRVEHADQFAARREDRRRAAGQRRKRRTEMIGLVHGDRRQVGQHARDAAGAFLALRPARADMQPRVAEIVAALAIDPVVDRHAVRVGQHHAVVGHANHVVQPRQALAGRAQERFLLVAHLAQLGRGQHARPDRRRRVEPVALERALPRRHETRRIGRRGQASGERAQHTVGMLGLGNDVGHGRLRSVRRGIRCSCSTSVAADHIAPQHAARVRRSSQRRLGRSRIAETPTRAASGRRTNRPDARRTATHAGLRAKRRVPAGGGASVSRCRSRETSQRIRGIRRRFDLARNDRAYPPRQHRRGCRRARRHHGTPLAELTGKFGAMRRRRRSAARRWRRTKQTGRSRRASAAPAHWMETSP</sequence>
<protein>
    <submittedName>
        <fullName evidence="2">Uncharacterized protein</fullName>
    </submittedName>
</protein>